<gene>
    <name evidence="1" type="ORF">SEMRO_12_G009570.1</name>
</gene>
<keyword evidence="2" id="KW-1185">Reference proteome</keyword>
<comment type="caution">
    <text evidence="1">The sequence shown here is derived from an EMBL/GenBank/DDBJ whole genome shotgun (WGS) entry which is preliminary data.</text>
</comment>
<reference evidence="1" key="1">
    <citation type="submission" date="2020-06" db="EMBL/GenBank/DDBJ databases">
        <authorList>
            <consortium name="Plant Systems Biology data submission"/>
        </authorList>
    </citation>
    <scope>NUCLEOTIDE SEQUENCE</scope>
    <source>
        <strain evidence="1">D6</strain>
    </source>
</reference>
<dbReference type="Proteomes" id="UP001153069">
    <property type="component" value="Unassembled WGS sequence"/>
</dbReference>
<evidence type="ECO:0000313" key="1">
    <source>
        <dbReference type="EMBL" id="CAB9496998.1"/>
    </source>
</evidence>
<accession>A0A9N8D5W8</accession>
<dbReference type="AlphaFoldDB" id="A0A9N8D5W8"/>
<evidence type="ECO:0000313" key="2">
    <source>
        <dbReference type="Proteomes" id="UP001153069"/>
    </source>
</evidence>
<sequence length="708" mass="78059">MDQFNQLKREIAQNRYEQAAQEAKKRRLAAQVFASQVGTEANSYLHSGNFNHGVPATPGMDSMGMVGHGCYVPSLQTPMTALHNGVDPLAGTSNNRQPANVFGARSDLAMMLDSQTAPPTFPHAADLSELVAGARRLPGGGHDNPFLSTQSDRPVSSLLRGNQTANAIVRSSLLFNQIAPSENNGQLYTRLSESMRVQKERASILNKGAFLGGSVETNGTFRDTTPPDNNGQLCTRLSESVIAQSERHVLSNGAFRSGIAESSSAREINSSDEQFYSRLAESLCSKDRPTPNNIVFPNGFAESSLSDNATNTLLSSAILLEPRFSRRSEPPNTSFATKISLEEQSVFDALSATTSHTGTVNAFCLAQPRGGMPGTTAAMVPGTETQANQDYIPLGIEEDNNWLSEMHCFLRSEIVEVFYAEKYKVAGRSNGKGLSTQQVGIRCRWCVNTPADSRVCRSSAFPSSLRQLYQSFTMMVRDHFGPTTMCQAIPTHLRDRLNHLRCSRVSQGASDSKHYWIYAANKIGMVDTPNEGIKITSESRAEGLKMPTFGSPSVDKDACIEKPAPLVLLVKPNDLSKTTMFLYTLLLQTQSVQLQPSERVAKRKTLPLGLEGIGCRHCCAAKRYGFSRRFPLRRRCLPEEVKDIHCHIMRCPLCPREVKDMLEKLHVQHEAETLSATRKLADGRNKDPHKEFFDLIWARLGRRGDIKT</sequence>
<name>A0A9N8D5W8_9STRA</name>
<protein>
    <submittedName>
        <fullName evidence="1">Uncharacterized protein</fullName>
    </submittedName>
</protein>
<organism evidence="1 2">
    <name type="scientific">Seminavis robusta</name>
    <dbReference type="NCBI Taxonomy" id="568900"/>
    <lineage>
        <taxon>Eukaryota</taxon>
        <taxon>Sar</taxon>
        <taxon>Stramenopiles</taxon>
        <taxon>Ochrophyta</taxon>
        <taxon>Bacillariophyta</taxon>
        <taxon>Bacillariophyceae</taxon>
        <taxon>Bacillariophycidae</taxon>
        <taxon>Naviculales</taxon>
        <taxon>Naviculaceae</taxon>
        <taxon>Seminavis</taxon>
    </lineage>
</organism>
<proteinExistence type="predicted"/>
<dbReference type="EMBL" id="CAICTM010000012">
    <property type="protein sequence ID" value="CAB9496998.1"/>
    <property type="molecule type" value="Genomic_DNA"/>
</dbReference>